<dbReference type="AlphaFoldDB" id="A0AAE3WPH3"/>
<feature type="non-terminal residue" evidence="2">
    <location>
        <position position="1"/>
    </location>
</feature>
<dbReference type="Proteomes" id="UP001182042">
    <property type="component" value="Unassembled WGS sequence"/>
</dbReference>
<feature type="coiled-coil region" evidence="1">
    <location>
        <begin position="3"/>
        <end position="34"/>
    </location>
</feature>
<keyword evidence="1" id="KW-0175">Coiled coil</keyword>
<evidence type="ECO:0000313" key="2">
    <source>
        <dbReference type="EMBL" id="MDR4252408.1"/>
    </source>
</evidence>
<protein>
    <submittedName>
        <fullName evidence="2">SMC family ATPase</fullName>
    </submittedName>
</protein>
<sequence length="133" mass="15662">SEAKQEEERKKADLRQKEEALQSVMNELETVTDRLTRGQNRQTELKQQLKALQVTSDERKSCQQAAEMALRIRQTEEQIKKEKKRSEELNLVLQKMNEEKNTLVQKTEAEENNIIQAYEAVQTVYHLVCETER</sequence>
<evidence type="ECO:0000256" key="1">
    <source>
        <dbReference type="SAM" id="Coils"/>
    </source>
</evidence>
<feature type="non-terminal residue" evidence="2">
    <location>
        <position position="133"/>
    </location>
</feature>
<evidence type="ECO:0000313" key="3">
    <source>
        <dbReference type="Proteomes" id="UP001182042"/>
    </source>
</evidence>
<gene>
    <name evidence="2" type="ORF">FO508_19140</name>
</gene>
<proteinExistence type="predicted"/>
<reference evidence="2" key="1">
    <citation type="submission" date="2019-07" db="EMBL/GenBank/DDBJ databases">
        <title>Phylogenomic Reclassification of ATCC Bacillus Strains and Various Taxa within the Genus Bacillus.</title>
        <authorList>
            <person name="Riojas M.A."/>
            <person name="Frank A.M."/>
            <person name="Fenn S.L."/>
            <person name="King S."/>
            <person name="Brower S."/>
            <person name="Hazbon M.H."/>
        </authorList>
    </citation>
    <scope>NUCLEOTIDE SEQUENCE</scope>
    <source>
        <strain evidence="2">ATCC 27142</strain>
    </source>
</reference>
<organism evidence="2 3">
    <name type="scientific">Bacillus pumilus</name>
    <name type="common">Bacillus mesentericus</name>
    <dbReference type="NCBI Taxonomy" id="1408"/>
    <lineage>
        <taxon>Bacteria</taxon>
        <taxon>Bacillati</taxon>
        <taxon>Bacillota</taxon>
        <taxon>Bacilli</taxon>
        <taxon>Bacillales</taxon>
        <taxon>Bacillaceae</taxon>
        <taxon>Bacillus</taxon>
    </lineage>
</organism>
<dbReference type="EMBL" id="VKQA01000084">
    <property type="protein sequence ID" value="MDR4252408.1"/>
    <property type="molecule type" value="Genomic_DNA"/>
</dbReference>
<feature type="coiled-coil region" evidence="1">
    <location>
        <begin position="65"/>
        <end position="113"/>
    </location>
</feature>
<comment type="caution">
    <text evidence="2">The sequence shown here is derived from an EMBL/GenBank/DDBJ whole genome shotgun (WGS) entry which is preliminary data.</text>
</comment>
<accession>A0AAE3WPH3</accession>
<name>A0AAE3WPH3_BACPU</name>